<feature type="transmembrane region" description="Helical" evidence="8">
    <location>
        <begin position="141"/>
        <end position="163"/>
    </location>
</feature>
<comment type="caution">
    <text evidence="10">The sequence shown here is derived from an EMBL/GenBank/DDBJ whole genome shotgun (WGS) entry which is preliminary data.</text>
</comment>
<dbReference type="CDD" id="cd00637">
    <property type="entry name" value="7tm_classA_rhodopsin-like"/>
    <property type="match status" value="1"/>
</dbReference>
<dbReference type="SUPFAM" id="SSF81321">
    <property type="entry name" value="Family A G protein-coupled receptor-like"/>
    <property type="match status" value="1"/>
</dbReference>
<dbReference type="InterPro" id="IPR000276">
    <property type="entry name" value="GPCR_Rhodpsn"/>
</dbReference>
<protein>
    <recommendedName>
        <fullName evidence="9">G-protein coupled receptors family 1 profile domain-containing protein</fullName>
    </recommendedName>
</protein>
<dbReference type="Gene3D" id="1.20.1070.10">
    <property type="entry name" value="Rhodopsin 7-helix transmembrane proteins"/>
    <property type="match status" value="1"/>
</dbReference>
<evidence type="ECO:0000313" key="10">
    <source>
        <dbReference type="EMBL" id="CAH3025121.1"/>
    </source>
</evidence>
<dbReference type="Pfam" id="PF00001">
    <property type="entry name" value="7tm_1"/>
    <property type="match status" value="1"/>
</dbReference>
<comment type="subcellular location">
    <subcellularLocation>
        <location evidence="1">Membrane</location>
        <topology evidence="1">Multi-pass membrane protein</topology>
    </subcellularLocation>
</comment>
<evidence type="ECO:0000256" key="8">
    <source>
        <dbReference type="SAM" id="Phobius"/>
    </source>
</evidence>
<keyword evidence="3 8" id="KW-1133">Transmembrane helix</keyword>
<evidence type="ECO:0000256" key="7">
    <source>
        <dbReference type="ARBA" id="ARBA00023224"/>
    </source>
</evidence>
<feature type="transmembrane region" description="Helical" evidence="8">
    <location>
        <begin position="285"/>
        <end position="308"/>
    </location>
</feature>
<dbReference type="Proteomes" id="UP001159427">
    <property type="component" value="Unassembled WGS sequence"/>
</dbReference>
<dbReference type="SMART" id="SM01381">
    <property type="entry name" value="7TM_GPCR_Srsx"/>
    <property type="match status" value="1"/>
</dbReference>
<organism evidence="10 11">
    <name type="scientific">Porites evermanni</name>
    <dbReference type="NCBI Taxonomy" id="104178"/>
    <lineage>
        <taxon>Eukaryota</taxon>
        <taxon>Metazoa</taxon>
        <taxon>Cnidaria</taxon>
        <taxon>Anthozoa</taxon>
        <taxon>Hexacorallia</taxon>
        <taxon>Scleractinia</taxon>
        <taxon>Fungiina</taxon>
        <taxon>Poritidae</taxon>
        <taxon>Porites</taxon>
    </lineage>
</organism>
<dbReference type="InterPro" id="IPR017452">
    <property type="entry name" value="GPCR_Rhodpsn_7TM"/>
</dbReference>
<evidence type="ECO:0000256" key="6">
    <source>
        <dbReference type="ARBA" id="ARBA00023170"/>
    </source>
</evidence>
<evidence type="ECO:0000256" key="1">
    <source>
        <dbReference type="ARBA" id="ARBA00004141"/>
    </source>
</evidence>
<keyword evidence="2 8" id="KW-0812">Transmembrane</keyword>
<evidence type="ECO:0000256" key="5">
    <source>
        <dbReference type="ARBA" id="ARBA00023136"/>
    </source>
</evidence>
<sequence length="378" mass="43111">FFTGTDNTSLDSYGFGISETLQESLTALYALTFITASLGNILLIYIIRQRRPLTPMSILIVNLAASDLLTALFTMPYFVAFLYVQTHWFGGIAGKITCKLLHFVIGSTIASSIFALLAISGERYIAVVKPLWYPAFTRRPILLSVSIWLSSVLFMCAFLFVYVHTDINGPHCYADWEAVFNNANLSSRIFYSTVAVTLYILPLTAIAISSAIIMRKLKDQKIPFCAFHHTTREAKFKKRNRYIMRLLLAIVILFAVCWLPVHLLHFLTFFYEDIYLALPQSVPLLLFWVSHANSALNPCVVILLNGSFRKTLMDLIRSLSCRLRFKSNRVNCVSYELFQPFDTRLRQRCPVNASVQWNKRPRSSPVILFDIKTIPQES</sequence>
<feature type="transmembrane region" description="Helical" evidence="8">
    <location>
        <begin position="27"/>
        <end position="47"/>
    </location>
</feature>
<feature type="transmembrane region" description="Helical" evidence="8">
    <location>
        <begin position="100"/>
        <end position="120"/>
    </location>
</feature>
<proteinExistence type="predicted"/>
<evidence type="ECO:0000256" key="2">
    <source>
        <dbReference type="ARBA" id="ARBA00022692"/>
    </source>
</evidence>
<dbReference type="PANTHER" id="PTHR45695:SF9">
    <property type="entry name" value="LEUCOKININ RECEPTOR"/>
    <property type="match status" value="1"/>
</dbReference>
<feature type="transmembrane region" description="Helical" evidence="8">
    <location>
        <begin position="59"/>
        <end position="80"/>
    </location>
</feature>
<dbReference type="PRINTS" id="PR00237">
    <property type="entry name" value="GPCRRHODOPSN"/>
</dbReference>
<evidence type="ECO:0000313" key="11">
    <source>
        <dbReference type="Proteomes" id="UP001159427"/>
    </source>
</evidence>
<feature type="domain" description="G-protein coupled receptors family 1 profile" evidence="9">
    <location>
        <begin position="39"/>
        <end position="301"/>
    </location>
</feature>
<feature type="transmembrane region" description="Helical" evidence="8">
    <location>
        <begin position="189"/>
        <end position="213"/>
    </location>
</feature>
<dbReference type="PANTHER" id="PTHR45695">
    <property type="entry name" value="LEUCOKININ RECEPTOR-RELATED"/>
    <property type="match status" value="1"/>
</dbReference>
<dbReference type="EMBL" id="CALNXI010000337">
    <property type="protein sequence ID" value="CAH3025121.1"/>
    <property type="molecule type" value="Genomic_DNA"/>
</dbReference>
<keyword evidence="11" id="KW-1185">Reference proteome</keyword>
<name>A0ABN8M6N3_9CNID</name>
<accession>A0ABN8M6N3</accession>
<feature type="non-terminal residue" evidence="10">
    <location>
        <position position="1"/>
    </location>
</feature>
<evidence type="ECO:0000259" key="9">
    <source>
        <dbReference type="PROSITE" id="PS50262"/>
    </source>
</evidence>
<feature type="transmembrane region" description="Helical" evidence="8">
    <location>
        <begin position="242"/>
        <end position="265"/>
    </location>
</feature>
<dbReference type="PROSITE" id="PS50262">
    <property type="entry name" value="G_PROTEIN_RECEP_F1_2"/>
    <property type="match status" value="1"/>
</dbReference>
<keyword evidence="4" id="KW-0297">G-protein coupled receptor</keyword>
<keyword evidence="6" id="KW-0675">Receptor</keyword>
<keyword evidence="5 8" id="KW-0472">Membrane</keyword>
<reference evidence="10 11" key="1">
    <citation type="submission" date="2022-05" db="EMBL/GenBank/DDBJ databases">
        <authorList>
            <consortium name="Genoscope - CEA"/>
            <person name="William W."/>
        </authorList>
    </citation>
    <scope>NUCLEOTIDE SEQUENCE [LARGE SCALE GENOMIC DNA]</scope>
</reference>
<keyword evidence="7" id="KW-0807">Transducer</keyword>
<gene>
    <name evidence="10" type="ORF">PEVE_00025092</name>
</gene>
<evidence type="ECO:0000256" key="4">
    <source>
        <dbReference type="ARBA" id="ARBA00023040"/>
    </source>
</evidence>
<evidence type="ECO:0000256" key="3">
    <source>
        <dbReference type="ARBA" id="ARBA00022989"/>
    </source>
</evidence>